<proteinExistence type="predicted"/>
<dbReference type="Gramene" id="ONI18791">
    <property type="protein sequence ID" value="ONI18791"/>
    <property type="gene ID" value="PRUPE_3G239400"/>
</dbReference>
<reference evidence="2 3" key="1">
    <citation type="journal article" date="2013" name="Nat. Genet.">
        <title>The high-quality draft genome of peach (Prunus persica) identifies unique patterns of genetic diversity, domestication and genome evolution.</title>
        <authorList>
            <consortium name="International Peach Genome Initiative"/>
            <person name="Verde I."/>
            <person name="Abbott A.G."/>
            <person name="Scalabrin S."/>
            <person name="Jung S."/>
            <person name="Shu S."/>
            <person name="Marroni F."/>
            <person name="Zhebentyayeva T."/>
            <person name="Dettori M.T."/>
            <person name="Grimwood J."/>
            <person name="Cattonaro F."/>
            <person name="Zuccolo A."/>
            <person name="Rossini L."/>
            <person name="Jenkins J."/>
            <person name="Vendramin E."/>
            <person name="Meisel L.A."/>
            <person name="Decroocq V."/>
            <person name="Sosinski B."/>
            <person name="Prochnik S."/>
            <person name="Mitros T."/>
            <person name="Policriti A."/>
            <person name="Cipriani G."/>
            <person name="Dondini L."/>
            <person name="Ficklin S."/>
            <person name="Goodstein D.M."/>
            <person name="Xuan P."/>
            <person name="Del Fabbro C."/>
            <person name="Aramini V."/>
            <person name="Copetti D."/>
            <person name="Gonzalez S."/>
            <person name="Horner D.S."/>
            <person name="Falchi R."/>
            <person name="Lucas S."/>
            <person name="Mica E."/>
            <person name="Maldonado J."/>
            <person name="Lazzari B."/>
            <person name="Bielenberg D."/>
            <person name="Pirona R."/>
            <person name="Miculan M."/>
            <person name="Barakat A."/>
            <person name="Testolin R."/>
            <person name="Stella A."/>
            <person name="Tartarini S."/>
            <person name="Tonutti P."/>
            <person name="Arus P."/>
            <person name="Orellana A."/>
            <person name="Wells C."/>
            <person name="Main D."/>
            <person name="Vizzotto G."/>
            <person name="Silva H."/>
            <person name="Salamini F."/>
            <person name="Schmutz J."/>
            <person name="Morgante M."/>
            <person name="Rokhsar D.S."/>
        </authorList>
    </citation>
    <scope>NUCLEOTIDE SEQUENCE [LARGE SCALE GENOMIC DNA]</scope>
    <source>
        <strain evidence="3">cv. Nemared</strain>
    </source>
</reference>
<keyword evidence="1" id="KW-1133">Transmembrane helix</keyword>
<evidence type="ECO:0000256" key="1">
    <source>
        <dbReference type="SAM" id="Phobius"/>
    </source>
</evidence>
<dbReference type="EMBL" id="CM007653">
    <property type="protein sequence ID" value="ONI18791.1"/>
    <property type="molecule type" value="Genomic_DNA"/>
</dbReference>
<feature type="transmembrane region" description="Helical" evidence="1">
    <location>
        <begin position="12"/>
        <end position="28"/>
    </location>
</feature>
<dbReference type="AlphaFoldDB" id="A0A251Q4L9"/>
<keyword evidence="3" id="KW-1185">Reference proteome</keyword>
<keyword evidence="1" id="KW-0472">Membrane</keyword>
<keyword evidence="1" id="KW-0812">Transmembrane</keyword>
<name>A0A251Q4L9_PRUPE</name>
<evidence type="ECO:0000313" key="3">
    <source>
        <dbReference type="Proteomes" id="UP000006882"/>
    </source>
</evidence>
<protein>
    <submittedName>
        <fullName evidence="2">Uncharacterized protein</fullName>
    </submittedName>
</protein>
<accession>A0A251Q4L9</accession>
<gene>
    <name evidence="2" type="ORF">PRUPE_3G239400</name>
</gene>
<evidence type="ECO:0000313" key="2">
    <source>
        <dbReference type="EMBL" id="ONI18791.1"/>
    </source>
</evidence>
<dbReference type="Proteomes" id="UP000006882">
    <property type="component" value="Chromosome G3"/>
</dbReference>
<sequence length="74" mass="8962">MQYNTKVEISMPFFYFFYFYILISKLITTKSIFNPTKKNNTNISCHLQTSQPPPFISQRTKKFKIIYNIKRKKL</sequence>
<organism evidence="2 3">
    <name type="scientific">Prunus persica</name>
    <name type="common">Peach</name>
    <name type="synonym">Amygdalus persica</name>
    <dbReference type="NCBI Taxonomy" id="3760"/>
    <lineage>
        <taxon>Eukaryota</taxon>
        <taxon>Viridiplantae</taxon>
        <taxon>Streptophyta</taxon>
        <taxon>Embryophyta</taxon>
        <taxon>Tracheophyta</taxon>
        <taxon>Spermatophyta</taxon>
        <taxon>Magnoliopsida</taxon>
        <taxon>eudicotyledons</taxon>
        <taxon>Gunneridae</taxon>
        <taxon>Pentapetalae</taxon>
        <taxon>rosids</taxon>
        <taxon>fabids</taxon>
        <taxon>Rosales</taxon>
        <taxon>Rosaceae</taxon>
        <taxon>Amygdaloideae</taxon>
        <taxon>Amygdaleae</taxon>
        <taxon>Prunus</taxon>
    </lineage>
</organism>